<evidence type="ECO:0000313" key="3">
    <source>
        <dbReference type="Proteomes" id="UP000293291"/>
    </source>
</evidence>
<protein>
    <submittedName>
        <fullName evidence="2">Uncharacterized protein</fullName>
    </submittedName>
</protein>
<gene>
    <name evidence="2" type="ORF">EUA07_07460</name>
</gene>
<dbReference type="Proteomes" id="UP000293291">
    <property type="component" value="Unassembled WGS sequence"/>
</dbReference>
<dbReference type="AlphaFoldDB" id="A0A4V1RMN5"/>
<reference evidence="2 3" key="1">
    <citation type="submission" date="2019-01" db="EMBL/GenBank/DDBJ databases">
        <title>Novel species of Nocardioides.</title>
        <authorList>
            <person name="Liu Q."/>
            <person name="Xin Y.-H."/>
        </authorList>
    </citation>
    <scope>NUCLEOTIDE SEQUENCE [LARGE SCALE GENOMIC DNA]</scope>
    <source>
        <strain evidence="2 3">CGMCC 4.6875</strain>
    </source>
</reference>
<keyword evidence="3" id="KW-1185">Reference proteome</keyword>
<keyword evidence="1" id="KW-0472">Membrane</keyword>
<sequence>MSEVDPAPAPFSSWFGPIPPWRFAIFAAVGTAAHLALPHVLEEAEIRPLLLVGVLAGGTALGVPMGRHDARRSLRPRRPHRAGLPGAGTIMVGLTGTALVLAQTLSDAVAVHLPLVLAAIGAAGAGGAWTRDRSIRRISRSCGRSRP</sequence>
<organism evidence="2 3">
    <name type="scientific">Nocardioides ganghwensis</name>
    <dbReference type="NCBI Taxonomy" id="252230"/>
    <lineage>
        <taxon>Bacteria</taxon>
        <taxon>Bacillati</taxon>
        <taxon>Actinomycetota</taxon>
        <taxon>Actinomycetes</taxon>
        <taxon>Propionibacteriales</taxon>
        <taxon>Nocardioidaceae</taxon>
        <taxon>Nocardioides</taxon>
    </lineage>
</organism>
<accession>A0A4V1RMN5</accession>
<feature type="transmembrane region" description="Helical" evidence="1">
    <location>
        <begin position="21"/>
        <end position="40"/>
    </location>
</feature>
<comment type="caution">
    <text evidence="2">The sequence shown here is derived from an EMBL/GenBank/DDBJ whole genome shotgun (WGS) entry which is preliminary data.</text>
</comment>
<dbReference type="RefSeq" id="WP_129454393.1">
    <property type="nucleotide sequence ID" value="NZ_JACXYX010000010.1"/>
</dbReference>
<name>A0A4V1RMN5_9ACTN</name>
<feature type="transmembrane region" description="Helical" evidence="1">
    <location>
        <begin position="84"/>
        <end position="105"/>
    </location>
</feature>
<evidence type="ECO:0000313" key="2">
    <source>
        <dbReference type="EMBL" id="RYC02977.1"/>
    </source>
</evidence>
<dbReference type="EMBL" id="SDWU01000007">
    <property type="protein sequence ID" value="RYC02977.1"/>
    <property type="molecule type" value="Genomic_DNA"/>
</dbReference>
<keyword evidence="1" id="KW-1133">Transmembrane helix</keyword>
<evidence type="ECO:0000256" key="1">
    <source>
        <dbReference type="SAM" id="Phobius"/>
    </source>
</evidence>
<dbReference type="OrthoDB" id="9943596at2"/>
<feature type="transmembrane region" description="Helical" evidence="1">
    <location>
        <begin position="111"/>
        <end position="130"/>
    </location>
</feature>
<keyword evidence="1" id="KW-0812">Transmembrane</keyword>
<proteinExistence type="predicted"/>